<comment type="caution">
    <text evidence="2">The sequence shown here is derived from an EMBL/GenBank/DDBJ whole genome shotgun (WGS) entry which is preliminary data.</text>
</comment>
<reference evidence="2 3" key="1">
    <citation type="submission" date="2023-12" db="EMBL/GenBank/DDBJ databases">
        <title>A high-quality genome assembly for Dillenia turbinata (Dilleniales).</title>
        <authorList>
            <person name="Chanderbali A."/>
        </authorList>
    </citation>
    <scope>NUCLEOTIDE SEQUENCE [LARGE SCALE GENOMIC DNA]</scope>
    <source>
        <strain evidence="2">LSX21</strain>
        <tissue evidence="2">Leaf</tissue>
    </source>
</reference>
<keyword evidence="3" id="KW-1185">Reference proteome</keyword>
<feature type="compositionally biased region" description="Basic and acidic residues" evidence="1">
    <location>
        <begin position="54"/>
        <end position="73"/>
    </location>
</feature>
<feature type="region of interest" description="Disordered" evidence="1">
    <location>
        <begin position="45"/>
        <end position="85"/>
    </location>
</feature>
<name>A0AAN8V7H9_9MAGN</name>
<gene>
    <name evidence="2" type="ORF">RJ641_005225</name>
</gene>
<dbReference type="Proteomes" id="UP001370490">
    <property type="component" value="Unassembled WGS sequence"/>
</dbReference>
<feature type="compositionally biased region" description="Basic and acidic residues" evidence="1">
    <location>
        <begin position="122"/>
        <end position="136"/>
    </location>
</feature>
<accession>A0AAN8V7H9</accession>
<organism evidence="2 3">
    <name type="scientific">Dillenia turbinata</name>
    <dbReference type="NCBI Taxonomy" id="194707"/>
    <lineage>
        <taxon>Eukaryota</taxon>
        <taxon>Viridiplantae</taxon>
        <taxon>Streptophyta</taxon>
        <taxon>Embryophyta</taxon>
        <taxon>Tracheophyta</taxon>
        <taxon>Spermatophyta</taxon>
        <taxon>Magnoliopsida</taxon>
        <taxon>eudicotyledons</taxon>
        <taxon>Gunneridae</taxon>
        <taxon>Pentapetalae</taxon>
        <taxon>Dilleniales</taxon>
        <taxon>Dilleniaceae</taxon>
        <taxon>Dillenia</taxon>
    </lineage>
</organism>
<sequence>PEFDSILPKMKTMKGKFLKKLKSIRPIGYLKPERILQVSASHGFMESFSPNSDYKSDAELCNKEEEQEQEQKNVESTQTDQDLDIIDVAELMKDLEEEEEEEEEVEIDDLMDNKENIGPISMKKDPIQESTEKSKSSENGFWRNRGFEALKPPEKKSKSEKVHQIPLSEIDISSFRRPDLNSRTLFDPSLLEAFRQAVMEHMLNEETENTIHFRIDTRRHRIHNAYGIVLHLKS</sequence>
<protein>
    <submittedName>
        <fullName evidence="2">Uncharacterized protein</fullName>
    </submittedName>
</protein>
<dbReference type="EMBL" id="JBAMMX010000013">
    <property type="protein sequence ID" value="KAK6929020.1"/>
    <property type="molecule type" value="Genomic_DNA"/>
</dbReference>
<evidence type="ECO:0000313" key="2">
    <source>
        <dbReference type="EMBL" id="KAK6929020.1"/>
    </source>
</evidence>
<evidence type="ECO:0000256" key="1">
    <source>
        <dbReference type="SAM" id="MobiDB-lite"/>
    </source>
</evidence>
<dbReference type="AlphaFoldDB" id="A0AAN8V7H9"/>
<feature type="compositionally biased region" description="Basic and acidic residues" evidence="1">
    <location>
        <begin position="145"/>
        <end position="162"/>
    </location>
</feature>
<evidence type="ECO:0000313" key="3">
    <source>
        <dbReference type="Proteomes" id="UP001370490"/>
    </source>
</evidence>
<feature type="region of interest" description="Disordered" evidence="1">
    <location>
        <begin position="97"/>
        <end position="162"/>
    </location>
</feature>
<feature type="compositionally biased region" description="Acidic residues" evidence="1">
    <location>
        <begin position="97"/>
        <end position="110"/>
    </location>
</feature>
<proteinExistence type="predicted"/>
<feature type="non-terminal residue" evidence="2">
    <location>
        <position position="1"/>
    </location>
</feature>